<proteinExistence type="predicted"/>
<evidence type="ECO:0000313" key="1">
    <source>
        <dbReference type="EMBL" id="MED6194836.1"/>
    </source>
</evidence>
<comment type="caution">
    <text evidence="1">The sequence shown here is derived from an EMBL/GenBank/DDBJ whole genome shotgun (WGS) entry which is preliminary data.</text>
</comment>
<dbReference type="Proteomes" id="UP001341840">
    <property type="component" value="Unassembled WGS sequence"/>
</dbReference>
<sequence length="99" mass="10945">MPGLLLPISSSLHISKFSDSNWARCPDIPQVRVLKLHPVPCFGQLADIFTKPLAPGPFTMNLSKLRVLDDYHPLACRGVLKQPQAQQQQPQNSTLAQST</sequence>
<reference evidence="1 2" key="1">
    <citation type="journal article" date="2023" name="Plants (Basel)">
        <title>Bridging the Gap: Combining Genomics and Transcriptomics Approaches to Understand Stylosanthes scabra, an Orphan Legume from the Brazilian Caatinga.</title>
        <authorList>
            <person name="Ferreira-Neto J.R.C."/>
            <person name="da Silva M.D."/>
            <person name="Binneck E."/>
            <person name="de Melo N.F."/>
            <person name="da Silva R.H."/>
            <person name="de Melo A.L.T.M."/>
            <person name="Pandolfi V."/>
            <person name="Bustamante F.O."/>
            <person name="Brasileiro-Vidal A.C."/>
            <person name="Benko-Iseppon A.M."/>
        </authorList>
    </citation>
    <scope>NUCLEOTIDE SEQUENCE [LARGE SCALE GENOMIC DNA]</scope>
    <source>
        <tissue evidence="1">Leaves</tissue>
    </source>
</reference>
<name>A0ABU6X9U0_9FABA</name>
<protein>
    <submittedName>
        <fullName evidence="1">Uncharacterized protein</fullName>
    </submittedName>
</protein>
<organism evidence="1 2">
    <name type="scientific">Stylosanthes scabra</name>
    <dbReference type="NCBI Taxonomy" id="79078"/>
    <lineage>
        <taxon>Eukaryota</taxon>
        <taxon>Viridiplantae</taxon>
        <taxon>Streptophyta</taxon>
        <taxon>Embryophyta</taxon>
        <taxon>Tracheophyta</taxon>
        <taxon>Spermatophyta</taxon>
        <taxon>Magnoliopsida</taxon>
        <taxon>eudicotyledons</taxon>
        <taxon>Gunneridae</taxon>
        <taxon>Pentapetalae</taxon>
        <taxon>rosids</taxon>
        <taxon>fabids</taxon>
        <taxon>Fabales</taxon>
        <taxon>Fabaceae</taxon>
        <taxon>Papilionoideae</taxon>
        <taxon>50 kb inversion clade</taxon>
        <taxon>dalbergioids sensu lato</taxon>
        <taxon>Dalbergieae</taxon>
        <taxon>Pterocarpus clade</taxon>
        <taxon>Stylosanthes</taxon>
    </lineage>
</organism>
<keyword evidence="2" id="KW-1185">Reference proteome</keyword>
<evidence type="ECO:0000313" key="2">
    <source>
        <dbReference type="Proteomes" id="UP001341840"/>
    </source>
</evidence>
<gene>
    <name evidence="1" type="ORF">PIB30_032266</name>
</gene>
<accession>A0ABU6X9U0</accession>
<dbReference type="EMBL" id="JASCZI010211590">
    <property type="protein sequence ID" value="MED6194836.1"/>
    <property type="molecule type" value="Genomic_DNA"/>
</dbReference>